<dbReference type="PANTHER" id="PTHR33067:SF39">
    <property type="entry name" value="TRANSCRIPTION FACTOR INTERACTOR AND REGULATOR CCHC(ZN) FAMILY"/>
    <property type="match status" value="1"/>
</dbReference>
<gene>
    <name evidence="1" type="ORF">QN277_000908</name>
</gene>
<protein>
    <submittedName>
        <fullName evidence="1">Uncharacterized protein</fullName>
    </submittedName>
</protein>
<evidence type="ECO:0000313" key="2">
    <source>
        <dbReference type="Proteomes" id="UP001293593"/>
    </source>
</evidence>
<dbReference type="Gene3D" id="2.40.70.10">
    <property type="entry name" value="Acid Proteases"/>
    <property type="match status" value="1"/>
</dbReference>
<dbReference type="PANTHER" id="PTHR33067">
    <property type="entry name" value="RNA-DIRECTED DNA POLYMERASE-RELATED"/>
    <property type="match status" value="1"/>
</dbReference>
<comment type="caution">
    <text evidence="1">The sequence shown here is derived from an EMBL/GenBank/DDBJ whole genome shotgun (WGS) entry which is preliminary data.</text>
</comment>
<dbReference type="CDD" id="cd00303">
    <property type="entry name" value="retropepsin_like"/>
    <property type="match status" value="1"/>
</dbReference>
<dbReference type="AlphaFoldDB" id="A0AAE1N607"/>
<dbReference type="InterPro" id="IPR021109">
    <property type="entry name" value="Peptidase_aspartic_dom_sf"/>
</dbReference>
<sequence>MPTYVKFLKDTIFPRKKQLGLEIIPLTPIASKSCQPGRRLNEQNTKPLEIPCVIIHHITVKAICDPGSQVNIMPRSVAQQLTISNEQTAEISFQLVDRTMIHPTSERHNVLMQVGIVTLPVDFIIHDRGTNYSRMTPIVLR</sequence>
<dbReference type="EMBL" id="JAWXYG010000001">
    <property type="protein sequence ID" value="KAK4284018.1"/>
    <property type="molecule type" value="Genomic_DNA"/>
</dbReference>
<dbReference type="Proteomes" id="UP001293593">
    <property type="component" value="Unassembled WGS sequence"/>
</dbReference>
<name>A0AAE1N607_9FABA</name>
<evidence type="ECO:0000313" key="1">
    <source>
        <dbReference type="EMBL" id="KAK4284018.1"/>
    </source>
</evidence>
<accession>A0AAE1N607</accession>
<reference evidence="1" key="1">
    <citation type="submission" date="2023-10" db="EMBL/GenBank/DDBJ databases">
        <title>Chromosome-level genome of the transformable northern wattle, Acacia crassicarpa.</title>
        <authorList>
            <person name="Massaro I."/>
            <person name="Sinha N.R."/>
            <person name="Poethig S."/>
            <person name="Leichty A.R."/>
        </authorList>
    </citation>
    <scope>NUCLEOTIDE SEQUENCE</scope>
    <source>
        <strain evidence="1">Acra3RX</strain>
        <tissue evidence="1">Leaf</tissue>
    </source>
</reference>
<organism evidence="1 2">
    <name type="scientific">Acacia crassicarpa</name>
    <name type="common">northern wattle</name>
    <dbReference type="NCBI Taxonomy" id="499986"/>
    <lineage>
        <taxon>Eukaryota</taxon>
        <taxon>Viridiplantae</taxon>
        <taxon>Streptophyta</taxon>
        <taxon>Embryophyta</taxon>
        <taxon>Tracheophyta</taxon>
        <taxon>Spermatophyta</taxon>
        <taxon>Magnoliopsida</taxon>
        <taxon>eudicotyledons</taxon>
        <taxon>Gunneridae</taxon>
        <taxon>Pentapetalae</taxon>
        <taxon>rosids</taxon>
        <taxon>fabids</taxon>
        <taxon>Fabales</taxon>
        <taxon>Fabaceae</taxon>
        <taxon>Caesalpinioideae</taxon>
        <taxon>mimosoid clade</taxon>
        <taxon>Acacieae</taxon>
        <taxon>Acacia</taxon>
    </lineage>
</organism>
<proteinExistence type="predicted"/>
<keyword evidence="2" id="KW-1185">Reference proteome</keyword>